<evidence type="ECO:0000313" key="3">
    <source>
        <dbReference type="Proteomes" id="UP000000305"/>
    </source>
</evidence>
<sequence>MPFSVSISTFSCSILLSLYLYLIFCFFAFDRTHNFFWLSPSPSFFTLALLLYEKYK</sequence>
<dbReference type="EMBL" id="GL733599">
    <property type="protein sequence ID" value="EFX62429.1"/>
    <property type="molecule type" value="Genomic_DNA"/>
</dbReference>
<accession>E9I0Q1</accession>
<dbReference type="InParanoid" id="E9I0Q1"/>
<dbReference type="HOGENOM" id="CLU_3016272_0_0_1"/>
<feature type="transmembrane region" description="Helical" evidence="1">
    <location>
        <begin position="7"/>
        <end position="29"/>
    </location>
</feature>
<keyword evidence="1" id="KW-0472">Membrane</keyword>
<organism evidence="2 3">
    <name type="scientific">Daphnia pulex</name>
    <name type="common">Water flea</name>
    <dbReference type="NCBI Taxonomy" id="6669"/>
    <lineage>
        <taxon>Eukaryota</taxon>
        <taxon>Metazoa</taxon>
        <taxon>Ecdysozoa</taxon>
        <taxon>Arthropoda</taxon>
        <taxon>Crustacea</taxon>
        <taxon>Branchiopoda</taxon>
        <taxon>Diplostraca</taxon>
        <taxon>Cladocera</taxon>
        <taxon>Anomopoda</taxon>
        <taxon>Daphniidae</taxon>
        <taxon>Daphnia</taxon>
    </lineage>
</organism>
<dbReference type="AlphaFoldDB" id="E9I0Q1"/>
<name>E9I0Q1_DAPPU</name>
<gene>
    <name evidence="2" type="ORF">DAPPUDRAFT_301255</name>
</gene>
<evidence type="ECO:0000256" key="1">
    <source>
        <dbReference type="SAM" id="Phobius"/>
    </source>
</evidence>
<keyword evidence="3" id="KW-1185">Reference proteome</keyword>
<feature type="transmembrane region" description="Helical" evidence="1">
    <location>
        <begin position="35"/>
        <end position="52"/>
    </location>
</feature>
<evidence type="ECO:0000313" key="2">
    <source>
        <dbReference type="EMBL" id="EFX62429.1"/>
    </source>
</evidence>
<dbReference type="KEGG" id="dpx:DAPPUDRAFT_301255"/>
<proteinExistence type="predicted"/>
<keyword evidence="1" id="KW-0812">Transmembrane</keyword>
<reference evidence="2 3" key="1">
    <citation type="journal article" date="2011" name="Science">
        <title>The ecoresponsive genome of Daphnia pulex.</title>
        <authorList>
            <person name="Colbourne J.K."/>
            <person name="Pfrender M.E."/>
            <person name="Gilbert D."/>
            <person name="Thomas W.K."/>
            <person name="Tucker A."/>
            <person name="Oakley T.H."/>
            <person name="Tokishita S."/>
            <person name="Aerts A."/>
            <person name="Arnold G.J."/>
            <person name="Basu M.K."/>
            <person name="Bauer D.J."/>
            <person name="Caceres C.E."/>
            <person name="Carmel L."/>
            <person name="Casola C."/>
            <person name="Choi J.H."/>
            <person name="Detter J.C."/>
            <person name="Dong Q."/>
            <person name="Dusheyko S."/>
            <person name="Eads B.D."/>
            <person name="Frohlich T."/>
            <person name="Geiler-Samerotte K.A."/>
            <person name="Gerlach D."/>
            <person name="Hatcher P."/>
            <person name="Jogdeo S."/>
            <person name="Krijgsveld J."/>
            <person name="Kriventseva E.V."/>
            <person name="Kultz D."/>
            <person name="Laforsch C."/>
            <person name="Lindquist E."/>
            <person name="Lopez J."/>
            <person name="Manak J.R."/>
            <person name="Muller J."/>
            <person name="Pangilinan J."/>
            <person name="Patwardhan R.P."/>
            <person name="Pitluck S."/>
            <person name="Pritham E.J."/>
            <person name="Rechtsteiner A."/>
            <person name="Rho M."/>
            <person name="Rogozin I.B."/>
            <person name="Sakarya O."/>
            <person name="Salamov A."/>
            <person name="Schaack S."/>
            <person name="Shapiro H."/>
            <person name="Shiga Y."/>
            <person name="Skalitzky C."/>
            <person name="Smith Z."/>
            <person name="Souvorov A."/>
            <person name="Sung W."/>
            <person name="Tang Z."/>
            <person name="Tsuchiya D."/>
            <person name="Tu H."/>
            <person name="Vos H."/>
            <person name="Wang M."/>
            <person name="Wolf Y.I."/>
            <person name="Yamagata H."/>
            <person name="Yamada T."/>
            <person name="Ye Y."/>
            <person name="Shaw J.R."/>
            <person name="Andrews J."/>
            <person name="Crease T.J."/>
            <person name="Tang H."/>
            <person name="Lucas S.M."/>
            <person name="Robertson H.M."/>
            <person name="Bork P."/>
            <person name="Koonin E.V."/>
            <person name="Zdobnov E.M."/>
            <person name="Grigoriev I.V."/>
            <person name="Lynch M."/>
            <person name="Boore J.L."/>
        </authorList>
    </citation>
    <scope>NUCLEOTIDE SEQUENCE [LARGE SCALE GENOMIC DNA]</scope>
</reference>
<dbReference type="Proteomes" id="UP000000305">
    <property type="component" value="Unassembled WGS sequence"/>
</dbReference>
<protein>
    <submittedName>
        <fullName evidence="2">Uncharacterized protein</fullName>
    </submittedName>
</protein>
<keyword evidence="1" id="KW-1133">Transmembrane helix</keyword>